<keyword evidence="4" id="KW-0804">Transcription</keyword>
<dbReference type="Pfam" id="PF00126">
    <property type="entry name" value="HTH_1"/>
    <property type="match status" value="2"/>
</dbReference>
<dbReference type="SUPFAM" id="SSF53850">
    <property type="entry name" value="Periplasmic binding protein-like II"/>
    <property type="match status" value="1"/>
</dbReference>
<comment type="similarity">
    <text evidence="1">Belongs to the LysR transcriptional regulatory family.</text>
</comment>
<dbReference type="SUPFAM" id="SSF46785">
    <property type="entry name" value="Winged helix' DNA-binding domain"/>
    <property type="match status" value="2"/>
</dbReference>
<keyword evidence="8" id="KW-1185">Reference proteome</keyword>
<dbReference type="Gene3D" id="3.40.190.290">
    <property type="match status" value="1"/>
</dbReference>
<dbReference type="InterPro" id="IPR000847">
    <property type="entry name" value="LysR_HTH_N"/>
</dbReference>
<sequence>MELPALIYLVALIDTGSAAGAAEALGVGSSTVNHAVAALEQAMAAPLLSRNPRRRHAAIVPTAHGQSLYRASVTLLHWCLTLVDPKTADRDQPVPQPMADTPSGPGLPNTFPDTLPDTFPDGPFDGPAPSAAALRTLLDTTLTLRMIGYFLTVCEVGSIAGAARKLSLTQPTLTRQVRRLESILGAALLDRSAHGVRPTAAARALLQGCRRADRTYRRIMRDETLSYFRQFRSLRLASMMPSSSDSSLTILLANLVRFWRDRRYQPTLVISTIAAPTLVDGLLRAEYDAGLTDLVDIPPCLDHIDLESSALFLVSGRDRAAPARGGARAVIAAGVLAVPAFGTGLRYLTDQFLDHEAITPAAMIETQSVSLMLRLVVDGTCCALMPAGSFRAHEVDALPLPRRYRMTTRLIWKKDHANMASIERLRDSLLDIQARRRVQPDARRAGGGVARTVAGIVA</sequence>
<dbReference type="PRINTS" id="PR00039">
    <property type="entry name" value="HTHLYSR"/>
</dbReference>
<evidence type="ECO:0000313" key="8">
    <source>
        <dbReference type="Proteomes" id="UP001449795"/>
    </source>
</evidence>
<dbReference type="InterPro" id="IPR005119">
    <property type="entry name" value="LysR_subst-bd"/>
</dbReference>
<dbReference type="RefSeq" id="WP_342627867.1">
    <property type="nucleotide sequence ID" value="NZ_CP152276.1"/>
</dbReference>
<proteinExistence type="inferred from homology"/>
<feature type="domain" description="HTH lysR-type" evidence="6">
    <location>
        <begin position="142"/>
        <end position="199"/>
    </location>
</feature>
<evidence type="ECO:0000259" key="6">
    <source>
        <dbReference type="PROSITE" id="PS50931"/>
    </source>
</evidence>
<dbReference type="InterPro" id="IPR036388">
    <property type="entry name" value="WH-like_DNA-bd_sf"/>
</dbReference>
<accession>A0ABZ3D2T7</accession>
<dbReference type="EMBL" id="CP152276">
    <property type="protein sequence ID" value="XAE42063.1"/>
    <property type="molecule type" value="Genomic_DNA"/>
</dbReference>
<evidence type="ECO:0000256" key="4">
    <source>
        <dbReference type="ARBA" id="ARBA00023163"/>
    </source>
</evidence>
<evidence type="ECO:0000256" key="1">
    <source>
        <dbReference type="ARBA" id="ARBA00009437"/>
    </source>
</evidence>
<dbReference type="PANTHER" id="PTHR30126:SF40">
    <property type="entry name" value="HTH-TYPE TRANSCRIPTIONAL REGULATOR GLTR"/>
    <property type="match status" value="1"/>
</dbReference>
<feature type="domain" description="HTH lysR-type" evidence="6">
    <location>
        <begin position="1"/>
        <end position="58"/>
    </location>
</feature>
<dbReference type="PROSITE" id="PS50931">
    <property type="entry name" value="HTH_LYSR"/>
    <property type="match status" value="2"/>
</dbReference>
<reference evidence="7 8" key="1">
    <citation type="submission" date="2024-04" db="EMBL/GenBank/DDBJ databases">
        <title>Complete genome sequence of Nguyenibacter vanlangesis HBCM-1154, a strain capable of nitrogen fixation, IAA production, and phosphorus solubilization isolated from sugarcane soil.</title>
        <authorList>
            <person name="MY HANH P."/>
        </authorList>
    </citation>
    <scope>NUCLEOTIDE SEQUENCE [LARGE SCALE GENOMIC DNA]</scope>
    <source>
        <strain evidence="7 8">HBCM 1154</strain>
    </source>
</reference>
<feature type="region of interest" description="Disordered" evidence="5">
    <location>
        <begin position="87"/>
        <end position="106"/>
    </location>
</feature>
<dbReference type="InterPro" id="IPR036390">
    <property type="entry name" value="WH_DNA-bd_sf"/>
</dbReference>
<dbReference type="Proteomes" id="UP001449795">
    <property type="component" value="Chromosome"/>
</dbReference>
<dbReference type="Gene3D" id="1.10.10.10">
    <property type="entry name" value="Winged helix-like DNA-binding domain superfamily/Winged helix DNA-binding domain"/>
    <property type="match status" value="2"/>
</dbReference>
<keyword evidence="2" id="KW-0805">Transcription regulation</keyword>
<dbReference type="Pfam" id="PF03466">
    <property type="entry name" value="LysR_substrate"/>
    <property type="match status" value="1"/>
</dbReference>
<evidence type="ECO:0000256" key="2">
    <source>
        <dbReference type="ARBA" id="ARBA00023015"/>
    </source>
</evidence>
<gene>
    <name evidence="7" type="ORF">AAC691_17600</name>
</gene>
<organism evidence="7 8">
    <name type="scientific">Nguyenibacter vanlangensis</name>
    <dbReference type="NCBI Taxonomy" id="1216886"/>
    <lineage>
        <taxon>Bacteria</taxon>
        <taxon>Pseudomonadati</taxon>
        <taxon>Pseudomonadota</taxon>
        <taxon>Alphaproteobacteria</taxon>
        <taxon>Acetobacterales</taxon>
        <taxon>Acetobacteraceae</taxon>
        <taxon>Nguyenibacter</taxon>
    </lineage>
</organism>
<evidence type="ECO:0000256" key="5">
    <source>
        <dbReference type="SAM" id="MobiDB-lite"/>
    </source>
</evidence>
<evidence type="ECO:0000256" key="3">
    <source>
        <dbReference type="ARBA" id="ARBA00023125"/>
    </source>
</evidence>
<keyword evidence="3" id="KW-0238">DNA-binding</keyword>
<name>A0ABZ3D2T7_9PROT</name>
<dbReference type="PANTHER" id="PTHR30126">
    <property type="entry name" value="HTH-TYPE TRANSCRIPTIONAL REGULATOR"/>
    <property type="match status" value="1"/>
</dbReference>
<evidence type="ECO:0000313" key="7">
    <source>
        <dbReference type="EMBL" id="XAE42063.1"/>
    </source>
</evidence>
<protein>
    <submittedName>
        <fullName evidence="7">LysR family transcriptional regulator</fullName>
    </submittedName>
</protein>